<name>A0AAN9F9F4_CROPI</name>
<dbReference type="EMBL" id="JAYWIO010000004">
    <property type="protein sequence ID" value="KAK7267633.1"/>
    <property type="molecule type" value="Genomic_DNA"/>
</dbReference>
<evidence type="ECO:0000313" key="1">
    <source>
        <dbReference type="EMBL" id="KAK7267633.1"/>
    </source>
</evidence>
<dbReference type="AlphaFoldDB" id="A0AAN9F9F4"/>
<reference evidence="1 2" key="1">
    <citation type="submission" date="2024-01" db="EMBL/GenBank/DDBJ databases">
        <title>The genomes of 5 underutilized Papilionoideae crops provide insights into root nodulation and disease resistanc.</title>
        <authorList>
            <person name="Yuan L."/>
        </authorList>
    </citation>
    <scope>NUCLEOTIDE SEQUENCE [LARGE SCALE GENOMIC DNA]</scope>
    <source>
        <strain evidence="1">ZHUSHIDOU_FW_LH</strain>
        <tissue evidence="1">Leaf</tissue>
    </source>
</reference>
<sequence>MERTMNRMMLMRRVGAYLSMIDGYPAYGRSPHQRDCGYPAYWSEPYAEMIQDGSEPVRHSGRVPQEHSAYSDRVSRLYWESALHAMAYGDTTEMESRRRRWSSSVRGLDG</sequence>
<organism evidence="1 2">
    <name type="scientific">Crotalaria pallida</name>
    <name type="common">Smooth rattlebox</name>
    <name type="synonym">Crotalaria striata</name>
    <dbReference type="NCBI Taxonomy" id="3830"/>
    <lineage>
        <taxon>Eukaryota</taxon>
        <taxon>Viridiplantae</taxon>
        <taxon>Streptophyta</taxon>
        <taxon>Embryophyta</taxon>
        <taxon>Tracheophyta</taxon>
        <taxon>Spermatophyta</taxon>
        <taxon>Magnoliopsida</taxon>
        <taxon>eudicotyledons</taxon>
        <taxon>Gunneridae</taxon>
        <taxon>Pentapetalae</taxon>
        <taxon>rosids</taxon>
        <taxon>fabids</taxon>
        <taxon>Fabales</taxon>
        <taxon>Fabaceae</taxon>
        <taxon>Papilionoideae</taxon>
        <taxon>50 kb inversion clade</taxon>
        <taxon>genistoids sensu lato</taxon>
        <taxon>core genistoids</taxon>
        <taxon>Crotalarieae</taxon>
        <taxon>Crotalaria</taxon>
    </lineage>
</organism>
<dbReference type="Proteomes" id="UP001372338">
    <property type="component" value="Unassembled WGS sequence"/>
</dbReference>
<evidence type="ECO:0000313" key="2">
    <source>
        <dbReference type="Proteomes" id="UP001372338"/>
    </source>
</evidence>
<keyword evidence="2" id="KW-1185">Reference proteome</keyword>
<gene>
    <name evidence="1" type="ORF">RIF29_20311</name>
</gene>
<comment type="caution">
    <text evidence="1">The sequence shown here is derived from an EMBL/GenBank/DDBJ whole genome shotgun (WGS) entry which is preliminary data.</text>
</comment>
<proteinExistence type="predicted"/>
<protein>
    <submittedName>
        <fullName evidence="1">Uncharacterized protein</fullName>
    </submittedName>
</protein>
<accession>A0AAN9F9F4</accession>